<comment type="caution">
    <text evidence="1">The sequence shown here is derived from an EMBL/GenBank/DDBJ whole genome shotgun (WGS) entry which is preliminary data.</text>
</comment>
<accession>A0A813TR93</accession>
<name>A0A813TR93_ADIRI</name>
<dbReference type="EMBL" id="CAJNOR010000142">
    <property type="protein sequence ID" value="CAF0814988.1"/>
    <property type="molecule type" value="Genomic_DNA"/>
</dbReference>
<dbReference type="InterPro" id="IPR032675">
    <property type="entry name" value="LRR_dom_sf"/>
</dbReference>
<keyword evidence="2" id="KW-1185">Reference proteome</keyword>
<evidence type="ECO:0000313" key="2">
    <source>
        <dbReference type="Proteomes" id="UP000663828"/>
    </source>
</evidence>
<sequence length="676" mass="78918">MSPSTFDRYNNDTIKPNLQRILSIRIPNYFLYHNQTFPFTQATFLRSLIIEHIESKYLEHLLNQLIPLSHLSSLSIATIDAVKDLAPIYQQTFRLPSLRYCKLSLKHVMTWKHLVDSIPACRHNESDSIEHLIIDDDISCSQLDNLLSYVPRLRHLSIKLFDNHDPLPNSGSCHLLANLTVLSLEFYLNVAFETLEYIFINNFPSVEVLHISGDDESVDANRWQQIISTHLLKLRIFDARFDSHLDFPAERVAYDEKIKFFQSPFWIEHQWFFRIQFHKKSYIYGRILFSTDPYRKTYEIHTKVSEEPFKNEMERVLSSVDHVQVREDEGVYQHMYSFPNAIELTLRDSLASAPQLFTIGLNRILSLQRIKTLTVKSNPFYFKTMLDLLFSAPNVQTLTVETITSYKEDRRFIEQYQIFQILSKRNRVTNVTVKQKRAFDVYELFVKLFPRVENLSIHILIKDMKSILQLLSKDNARHLLLICFNPASKACFRHFNGLIRSEASAPDYKVTFGIGEVSCSYKISQKLFFVEDPTITRCELLTTRLYLILLLICVGVLTAYTSFSVRSKSEFVLTPTYSQYQKLQRQTSLSAMWKFIRSFCQNAHRIIEANALLTASGNNYVLRVVYDNQSTDPNPDFYAAIHRNQFIQNNSKKACVCENDRSCPLPANIYLFDITH</sequence>
<protein>
    <submittedName>
        <fullName evidence="1">Uncharacterized protein</fullName>
    </submittedName>
</protein>
<proteinExistence type="predicted"/>
<organism evidence="1 2">
    <name type="scientific">Adineta ricciae</name>
    <name type="common">Rotifer</name>
    <dbReference type="NCBI Taxonomy" id="249248"/>
    <lineage>
        <taxon>Eukaryota</taxon>
        <taxon>Metazoa</taxon>
        <taxon>Spiralia</taxon>
        <taxon>Gnathifera</taxon>
        <taxon>Rotifera</taxon>
        <taxon>Eurotatoria</taxon>
        <taxon>Bdelloidea</taxon>
        <taxon>Adinetida</taxon>
        <taxon>Adinetidae</taxon>
        <taxon>Adineta</taxon>
    </lineage>
</organism>
<dbReference type="Gene3D" id="3.80.10.10">
    <property type="entry name" value="Ribonuclease Inhibitor"/>
    <property type="match status" value="1"/>
</dbReference>
<evidence type="ECO:0000313" key="1">
    <source>
        <dbReference type="EMBL" id="CAF0814988.1"/>
    </source>
</evidence>
<reference evidence="1" key="1">
    <citation type="submission" date="2021-02" db="EMBL/GenBank/DDBJ databases">
        <authorList>
            <person name="Nowell W R."/>
        </authorList>
    </citation>
    <scope>NUCLEOTIDE SEQUENCE</scope>
</reference>
<dbReference type="AlphaFoldDB" id="A0A813TR93"/>
<gene>
    <name evidence="1" type="ORF">XAT740_LOCUS3662</name>
</gene>
<dbReference type="SUPFAM" id="SSF52047">
    <property type="entry name" value="RNI-like"/>
    <property type="match status" value="1"/>
</dbReference>
<dbReference type="Proteomes" id="UP000663828">
    <property type="component" value="Unassembled WGS sequence"/>
</dbReference>